<proteinExistence type="predicted"/>
<comment type="caution">
    <text evidence="2">The sequence shown here is derived from an EMBL/GenBank/DDBJ whole genome shotgun (WGS) entry which is preliminary data.</text>
</comment>
<evidence type="ECO:0000313" key="2">
    <source>
        <dbReference type="EMBL" id="GCB63382.1"/>
    </source>
</evidence>
<gene>
    <name evidence="2" type="ORF">scyTo_0004403</name>
</gene>
<feature type="region of interest" description="Disordered" evidence="1">
    <location>
        <begin position="1"/>
        <end position="31"/>
    </location>
</feature>
<keyword evidence="3" id="KW-1185">Reference proteome</keyword>
<feature type="compositionally biased region" description="Pro residues" evidence="1">
    <location>
        <begin position="15"/>
        <end position="27"/>
    </location>
</feature>
<accession>A0A401NRC1</accession>
<dbReference type="Proteomes" id="UP000288216">
    <property type="component" value="Unassembled WGS sequence"/>
</dbReference>
<reference evidence="2 3" key="1">
    <citation type="journal article" date="2018" name="Nat. Ecol. Evol.">
        <title>Shark genomes provide insights into elasmobranch evolution and the origin of vertebrates.</title>
        <authorList>
            <person name="Hara Y"/>
            <person name="Yamaguchi K"/>
            <person name="Onimaru K"/>
            <person name="Kadota M"/>
            <person name="Koyanagi M"/>
            <person name="Keeley SD"/>
            <person name="Tatsumi K"/>
            <person name="Tanaka K"/>
            <person name="Motone F"/>
            <person name="Kageyama Y"/>
            <person name="Nozu R"/>
            <person name="Adachi N"/>
            <person name="Nishimura O"/>
            <person name="Nakagawa R"/>
            <person name="Tanegashima C"/>
            <person name="Kiyatake I"/>
            <person name="Matsumoto R"/>
            <person name="Murakumo K"/>
            <person name="Nishida K"/>
            <person name="Terakita A"/>
            <person name="Kuratani S"/>
            <person name="Sato K"/>
            <person name="Hyodo S Kuraku.S."/>
        </authorList>
    </citation>
    <scope>NUCLEOTIDE SEQUENCE [LARGE SCALE GENOMIC DNA]</scope>
</reference>
<sequence length="95" mass="10286">MGGNESLTFHDHLSPAPPPIPHLPCPPLNAGTSLQAAATASGPNLPFRVTENPPAGGRSWGTTSGTEVWAFVFTQSELKRRRRWKESGWRCFAGM</sequence>
<evidence type="ECO:0000313" key="3">
    <source>
        <dbReference type="Proteomes" id="UP000288216"/>
    </source>
</evidence>
<name>A0A401NRC1_SCYTO</name>
<feature type="region of interest" description="Disordered" evidence="1">
    <location>
        <begin position="43"/>
        <end position="62"/>
    </location>
</feature>
<dbReference type="AlphaFoldDB" id="A0A401NRC1"/>
<evidence type="ECO:0000256" key="1">
    <source>
        <dbReference type="SAM" id="MobiDB-lite"/>
    </source>
</evidence>
<protein>
    <submittedName>
        <fullName evidence="2">Uncharacterized protein</fullName>
    </submittedName>
</protein>
<organism evidence="2 3">
    <name type="scientific">Scyliorhinus torazame</name>
    <name type="common">Cloudy catshark</name>
    <name type="synonym">Catulus torazame</name>
    <dbReference type="NCBI Taxonomy" id="75743"/>
    <lineage>
        <taxon>Eukaryota</taxon>
        <taxon>Metazoa</taxon>
        <taxon>Chordata</taxon>
        <taxon>Craniata</taxon>
        <taxon>Vertebrata</taxon>
        <taxon>Chondrichthyes</taxon>
        <taxon>Elasmobranchii</taxon>
        <taxon>Galeomorphii</taxon>
        <taxon>Galeoidea</taxon>
        <taxon>Carcharhiniformes</taxon>
        <taxon>Scyliorhinidae</taxon>
        <taxon>Scyliorhinus</taxon>
    </lineage>
</organism>
<dbReference type="EMBL" id="BFAA01001309">
    <property type="protein sequence ID" value="GCB63382.1"/>
    <property type="molecule type" value="Genomic_DNA"/>
</dbReference>